<dbReference type="Proteomes" id="UP001589838">
    <property type="component" value="Unassembled WGS sequence"/>
</dbReference>
<organism evidence="1 2">
    <name type="scientific">Halalkalibacter kiskunsagensis</name>
    <dbReference type="NCBI Taxonomy" id="1548599"/>
    <lineage>
        <taxon>Bacteria</taxon>
        <taxon>Bacillati</taxon>
        <taxon>Bacillota</taxon>
        <taxon>Bacilli</taxon>
        <taxon>Bacillales</taxon>
        <taxon>Bacillaceae</taxon>
        <taxon>Halalkalibacter</taxon>
    </lineage>
</organism>
<protein>
    <submittedName>
        <fullName evidence="1">Uncharacterized protein</fullName>
    </submittedName>
</protein>
<accession>A0ABV6K8J9</accession>
<sequence length="120" mass="13857">MNITSISFTDPPVFHQFPAIYENLGLRQVSSYIEQPFKFGYKLGKAESTGHAGIRFFQQQGDFLITTPKKIPGFGTVRLEQLKSLLLEQTKPHFIEKLKSEPPKQKVIHTYFRRTRKETG</sequence>
<keyword evidence="2" id="KW-1185">Reference proteome</keyword>
<comment type="caution">
    <text evidence="1">The sequence shown here is derived from an EMBL/GenBank/DDBJ whole genome shotgun (WGS) entry which is preliminary data.</text>
</comment>
<gene>
    <name evidence="1" type="ORF">ACFFHM_01625</name>
</gene>
<name>A0ABV6K8J9_9BACI</name>
<evidence type="ECO:0000313" key="1">
    <source>
        <dbReference type="EMBL" id="MFC0469270.1"/>
    </source>
</evidence>
<reference evidence="1 2" key="1">
    <citation type="submission" date="2024-09" db="EMBL/GenBank/DDBJ databases">
        <authorList>
            <person name="Sun Q."/>
            <person name="Mori K."/>
        </authorList>
    </citation>
    <scope>NUCLEOTIDE SEQUENCE [LARGE SCALE GENOMIC DNA]</scope>
    <source>
        <strain evidence="1 2">NCAIM B.02610</strain>
    </source>
</reference>
<dbReference type="RefSeq" id="WP_335963031.1">
    <property type="nucleotide sequence ID" value="NZ_JAXBLX010000039.1"/>
</dbReference>
<evidence type="ECO:0000313" key="2">
    <source>
        <dbReference type="Proteomes" id="UP001589838"/>
    </source>
</evidence>
<proteinExistence type="predicted"/>
<dbReference type="EMBL" id="JBHLUX010000004">
    <property type="protein sequence ID" value="MFC0469270.1"/>
    <property type="molecule type" value="Genomic_DNA"/>
</dbReference>